<sequence>MLILIGGENNNEIMEDFIHHGLEGHRGVGEAEEHYQGFIQSPVSYEGSLLFVTGFDLDVIVSETFVFPFYSLYY</sequence>
<dbReference type="Proteomes" id="UP000639403">
    <property type="component" value="Unassembled WGS sequence"/>
</dbReference>
<dbReference type="EMBL" id="JADOXO010001097">
    <property type="protein sequence ID" value="KAF9798063.1"/>
    <property type="molecule type" value="Genomic_DNA"/>
</dbReference>
<evidence type="ECO:0000313" key="2">
    <source>
        <dbReference type="Proteomes" id="UP000639403"/>
    </source>
</evidence>
<comment type="caution">
    <text evidence="1">The sequence shown here is derived from an EMBL/GenBank/DDBJ whole genome shotgun (WGS) entry which is preliminary data.</text>
</comment>
<evidence type="ECO:0000313" key="1">
    <source>
        <dbReference type="EMBL" id="KAF9798063.1"/>
    </source>
</evidence>
<protein>
    <submittedName>
        <fullName evidence="1">Uncharacterized protein</fullName>
    </submittedName>
</protein>
<name>A0A8H7TWZ4_9APHY</name>
<accession>A0A8H7TWZ4</accession>
<reference evidence="1" key="2">
    <citation type="journal article" name="Front. Microbiol.">
        <title>Degradative Capacity of Two Strains of Rhodonia placenta: From Phenotype to Genotype.</title>
        <authorList>
            <person name="Kolle M."/>
            <person name="Horta M.A.C."/>
            <person name="Nowrousian M."/>
            <person name="Ohm R.A."/>
            <person name="Benz J.P."/>
            <person name="Pilgard A."/>
        </authorList>
    </citation>
    <scope>NUCLEOTIDE SEQUENCE</scope>
    <source>
        <strain evidence="1">FPRL280</strain>
    </source>
</reference>
<gene>
    <name evidence="1" type="ORF">IEO21_10792</name>
</gene>
<organism evidence="1 2">
    <name type="scientific">Rhodonia placenta</name>
    <dbReference type="NCBI Taxonomy" id="104341"/>
    <lineage>
        <taxon>Eukaryota</taxon>
        <taxon>Fungi</taxon>
        <taxon>Dikarya</taxon>
        <taxon>Basidiomycota</taxon>
        <taxon>Agaricomycotina</taxon>
        <taxon>Agaricomycetes</taxon>
        <taxon>Polyporales</taxon>
        <taxon>Adustoporiaceae</taxon>
        <taxon>Rhodonia</taxon>
    </lineage>
</organism>
<dbReference type="AlphaFoldDB" id="A0A8H7TWZ4"/>
<proteinExistence type="predicted"/>
<reference evidence="1" key="1">
    <citation type="submission" date="2020-11" db="EMBL/GenBank/DDBJ databases">
        <authorList>
            <person name="Koelle M."/>
            <person name="Horta M.A.C."/>
            <person name="Nowrousian M."/>
            <person name="Ohm R.A."/>
            <person name="Benz P."/>
            <person name="Pilgard A."/>
        </authorList>
    </citation>
    <scope>NUCLEOTIDE SEQUENCE</scope>
    <source>
        <strain evidence="1">FPRL280</strain>
    </source>
</reference>